<dbReference type="InterPro" id="IPR015109">
    <property type="entry name" value="Restrct_endonuc_II_EcoRII_C"/>
</dbReference>
<name>A0ABS5V7F3_9GAMM</name>
<accession>A0ABS5V7F3</accession>
<protein>
    <recommendedName>
        <fullName evidence="1">Restriction endonuclease type II EcoRII C-terminal domain-containing protein</fullName>
    </recommendedName>
</protein>
<dbReference type="SUPFAM" id="SSF52980">
    <property type="entry name" value="Restriction endonuclease-like"/>
    <property type="match status" value="1"/>
</dbReference>
<comment type="caution">
    <text evidence="2">The sequence shown here is derived from an EMBL/GenBank/DDBJ whole genome shotgun (WGS) entry which is preliminary data.</text>
</comment>
<proteinExistence type="predicted"/>
<organism evidence="2 3">
    <name type="scientific">Shewanella jiangmenensis</name>
    <dbReference type="NCBI Taxonomy" id="2837387"/>
    <lineage>
        <taxon>Bacteria</taxon>
        <taxon>Pseudomonadati</taxon>
        <taxon>Pseudomonadota</taxon>
        <taxon>Gammaproteobacteria</taxon>
        <taxon>Alteromonadales</taxon>
        <taxon>Shewanellaceae</taxon>
        <taxon>Shewanella</taxon>
    </lineage>
</organism>
<sequence>MYEKLTDVFKAVAIKNLKAVDVPRSGSTTKGSNQHEIGGLVKAGFAEFLGLPLDGEKRYFKAVLSYITDDSDEPVLIEDSVSWYDTRYNQPDRSSEYRLYYTDNDVTAQLQEGDFFLIALTRENTLLMVFAPHDSSAEKQLRALFGASGVATNFSLTKVPFRQNEIVLPVRVMLAQLGLELDTGRSDDSDKLAAILEKFGGSFPKTRDFSSFARDCYSGAIDIIDSPDDALLAWMDEEENLFRLLERHIVAERLRQGFGKYGDDVDEFVKFSLSVQNRRKSRGGHAFENHIEEILTLNGVSFDRGAKTEGKRTPDFLFPGQVAYHDESFDESKLRMLGAKTTCKDRWRQVLAEAKRIERKHLITLQPAISEDQTSEMQNEYLQLVVPAPIQQTYTDNQREYLYTFKDFISEVR</sequence>
<dbReference type="Proteomes" id="UP001195903">
    <property type="component" value="Unassembled WGS sequence"/>
</dbReference>
<dbReference type="Gene3D" id="3.40.91.80">
    <property type="match status" value="1"/>
</dbReference>
<evidence type="ECO:0000259" key="1">
    <source>
        <dbReference type="Pfam" id="PF09019"/>
    </source>
</evidence>
<dbReference type="EMBL" id="JAHEPS010000011">
    <property type="protein sequence ID" value="MBT1446352.1"/>
    <property type="molecule type" value="Genomic_DNA"/>
</dbReference>
<feature type="domain" description="Restriction endonuclease type II EcoRII C-terminal" evidence="1">
    <location>
        <begin position="242"/>
        <end position="409"/>
    </location>
</feature>
<keyword evidence="3" id="KW-1185">Reference proteome</keyword>
<evidence type="ECO:0000313" key="3">
    <source>
        <dbReference type="Proteomes" id="UP001195903"/>
    </source>
</evidence>
<dbReference type="InterPro" id="IPR038365">
    <property type="entry name" value="EcoRII_C_sf"/>
</dbReference>
<gene>
    <name evidence="2" type="ORF">KJI95_17805</name>
</gene>
<evidence type="ECO:0000313" key="2">
    <source>
        <dbReference type="EMBL" id="MBT1446352.1"/>
    </source>
</evidence>
<reference evidence="2 3" key="1">
    <citation type="submission" date="2021-05" db="EMBL/GenBank/DDBJ databases">
        <title>Shewanella sp. JM162201.</title>
        <authorList>
            <person name="Xu S."/>
            <person name="Li A."/>
        </authorList>
    </citation>
    <scope>NUCLEOTIDE SEQUENCE [LARGE SCALE GENOMIC DNA]</scope>
    <source>
        <strain evidence="2 3">JM162201</strain>
    </source>
</reference>
<dbReference type="InterPro" id="IPR011335">
    <property type="entry name" value="Restrct_endonuc-II-like"/>
</dbReference>
<dbReference type="Pfam" id="PF09019">
    <property type="entry name" value="EcoRII-C"/>
    <property type="match status" value="1"/>
</dbReference>
<dbReference type="RefSeq" id="WP_214508554.1">
    <property type="nucleotide sequence ID" value="NZ_JAHEPS010000011.1"/>
</dbReference>